<dbReference type="RefSeq" id="XP_009850233.1">
    <property type="nucleotide sequence ID" value="XM_009851931.1"/>
</dbReference>
<dbReference type="HOGENOM" id="CLU_2483912_0_0_1"/>
<proteinExistence type="predicted"/>
<dbReference type="GeneID" id="20827776"/>
<dbReference type="AlphaFoldDB" id="F8MN06"/>
<dbReference type="EMBL" id="GL891304">
    <property type="protein sequence ID" value="EGO58030.1"/>
    <property type="molecule type" value="Genomic_DNA"/>
</dbReference>
<dbReference type="VEuPathDB" id="FungiDB:NEUTE1DRAFT_41140"/>
<evidence type="ECO:0000313" key="2">
    <source>
        <dbReference type="EMBL" id="EGO58030.1"/>
    </source>
</evidence>
<organism evidence="2 3">
    <name type="scientific">Neurospora tetrasperma (strain FGSC 2508 / ATCC MYA-4615 / P0657)</name>
    <dbReference type="NCBI Taxonomy" id="510951"/>
    <lineage>
        <taxon>Eukaryota</taxon>
        <taxon>Fungi</taxon>
        <taxon>Dikarya</taxon>
        <taxon>Ascomycota</taxon>
        <taxon>Pezizomycotina</taxon>
        <taxon>Sordariomycetes</taxon>
        <taxon>Sordariomycetidae</taxon>
        <taxon>Sordariales</taxon>
        <taxon>Sordariaceae</taxon>
        <taxon>Neurospora</taxon>
    </lineage>
</organism>
<protein>
    <submittedName>
        <fullName evidence="2">Uncharacterized protein</fullName>
    </submittedName>
</protein>
<reference evidence="3" key="1">
    <citation type="journal article" date="2011" name="Genetics">
        <title>Massive changes in genome architecture accompany the transition to self-fertility in the filamentous fungus Neurospora tetrasperma.</title>
        <authorList>
            <person name="Ellison C.E."/>
            <person name="Stajich J.E."/>
            <person name="Jacobson D.J."/>
            <person name="Natvig D.O."/>
            <person name="Lapidus A."/>
            <person name="Foster B."/>
            <person name="Aerts A."/>
            <person name="Riley R."/>
            <person name="Lindquist E.A."/>
            <person name="Grigoriev I.V."/>
            <person name="Taylor J.W."/>
        </authorList>
    </citation>
    <scope>NUCLEOTIDE SEQUENCE [LARGE SCALE GENOMIC DNA]</scope>
    <source>
        <strain evidence="3">FGSC 2508 / P0657</strain>
    </source>
</reference>
<feature type="region of interest" description="Disordered" evidence="1">
    <location>
        <begin position="1"/>
        <end position="31"/>
    </location>
</feature>
<dbReference type="KEGG" id="nte:NEUTE1DRAFT41140"/>
<keyword evidence="3" id="KW-1185">Reference proteome</keyword>
<feature type="compositionally biased region" description="Basic and acidic residues" evidence="1">
    <location>
        <begin position="1"/>
        <end position="12"/>
    </location>
</feature>
<evidence type="ECO:0000313" key="3">
    <source>
        <dbReference type="Proteomes" id="UP000008065"/>
    </source>
</evidence>
<name>F8MN06_NEUT8</name>
<dbReference type="Proteomes" id="UP000008065">
    <property type="component" value="Unassembled WGS sequence"/>
</dbReference>
<sequence length="87" mass="9392">MEGRRGSTRERGQCGCEGGNDGESSSPSKAKLRAVVQGIPSRWLTLRPKSGPFLADHEGFISSALEWESISTLGSSIDCNLQRAVRK</sequence>
<gene>
    <name evidence="2" type="ORF">NEUTE1DRAFT_41140</name>
</gene>
<evidence type="ECO:0000256" key="1">
    <source>
        <dbReference type="SAM" id="MobiDB-lite"/>
    </source>
</evidence>
<accession>F8MN06</accession>